<organism evidence="1 2">
    <name type="scientific">Persea americana</name>
    <name type="common">Avocado</name>
    <dbReference type="NCBI Taxonomy" id="3435"/>
    <lineage>
        <taxon>Eukaryota</taxon>
        <taxon>Viridiplantae</taxon>
        <taxon>Streptophyta</taxon>
        <taxon>Embryophyta</taxon>
        <taxon>Tracheophyta</taxon>
        <taxon>Spermatophyta</taxon>
        <taxon>Magnoliopsida</taxon>
        <taxon>Magnoliidae</taxon>
        <taxon>Laurales</taxon>
        <taxon>Lauraceae</taxon>
        <taxon>Persea</taxon>
    </lineage>
</organism>
<evidence type="ECO:0000313" key="2">
    <source>
        <dbReference type="Proteomes" id="UP001234297"/>
    </source>
</evidence>
<dbReference type="EMBL" id="CM056813">
    <property type="protein sequence ID" value="KAJ8641282.1"/>
    <property type="molecule type" value="Genomic_DNA"/>
</dbReference>
<gene>
    <name evidence="1" type="ORF">MRB53_017976</name>
</gene>
<reference evidence="1 2" key="1">
    <citation type="journal article" date="2022" name="Hortic Res">
        <title>A haplotype resolved chromosomal level avocado genome allows analysis of novel avocado genes.</title>
        <authorList>
            <person name="Nath O."/>
            <person name="Fletcher S.J."/>
            <person name="Hayward A."/>
            <person name="Shaw L.M."/>
            <person name="Masouleh A.K."/>
            <person name="Furtado A."/>
            <person name="Henry R.J."/>
            <person name="Mitter N."/>
        </authorList>
    </citation>
    <scope>NUCLEOTIDE SEQUENCE [LARGE SCALE GENOMIC DNA]</scope>
    <source>
        <strain evidence="2">cv. Hass</strain>
    </source>
</reference>
<proteinExistence type="predicted"/>
<protein>
    <submittedName>
        <fullName evidence="1">Uncharacterized protein</fullName>
    </submittedName>
</protein>
<evidence type="ECO:0000313" key="1">
    <source>
        <dbReference type="EMBL" id="KAJ8641282.1"/>
    </source>
</evidence>
<accession>A0ACC2M7Y9</accession>
<keyword evidence="2" id="KW-1185">Reference proteome</keyword>
<dbReference type="Proteomes" id="UP001234297">
    <property type="component" value="Chromosome 5"/>
</dbReference>
<sequence>MIGGTDFSRRVFPIEYQEREMQMRSRIHAEPSPYDEFDRIPDSVVLIIFNKIVDVQSLGRCAVVSKRFKSLIPLVHDVFIKMDRVVSVEDDNDDNPDSISQRTRSFFSHLLKLMLFTLLKPFHHLHNSNNVNKPILPQLSHHSAEQVLKNFNHIHNLRIELPAGDVVTEDGVLLKWKAEFGSTLQNCVILGGTQIDQKPLSDQEPLEDNGSIPESFYTNGGLKLRVVWTISSLISASSRHYLLQPIIRDHPTLKSLVLTDADGQGTLSMAGEQLTEFREKPLAASASSSRTQVPASNMKLRFAPYLELAEGVRMQGATLVAIKPLGEGSGGSRKAVEAFVSGAFSGPFKSAVKALDLCFKNDVGLYELLHVLVVCFSEALPTLTACDM</sequence>
<name>A0ACC2M7Y9_PERAE</name>
<comment type="caution">
    <text evidence="1">The sequence shown here is derived from an EMBL/GenBank/DDBJ whole genome shotgun (WGS) entry which is preliminary data.</text>
</comment>